<proteinExistence type="predicted"/>
<evidence type="ECO:0000313" key="4">
    <source>
        <dbReference type="Proteomes" id="UP000251197"/>
    </source>
</evidence>
<feature type="region of interest" description="Disordered" evidence="1">
    <location>
        <begin position="93"/>
        <end position="125"/>
    </location>
</feature>
<evidence type="ECO:0000313" key="3">
    <source>
        <dbReference type="EMBL" id="SQA97908.1"/>
    </source>
</evidence>
<dbReference type="AlphaFoldDB" id="A0A2X2T0Q0"/>
<dbReference type="InterPro" id="IPR009694">
    <property type="entry name" value="DUF1281"/>
</dbReference>
<dbReference type="InterPro" id="IPR023136">
    <property type="entry name" value="Api92-like_dom_sf"/>
</dbReference>
<reference evidence="3 4" key="1">
    <citation type="submission" date="2018-06" db="EMBL/GenBank/DDBJ databases">
        <authorList>
            <consortium name="Pathogen Informatics"/>
            <person name="Doyle S."/>
        </authorList>
    </citation>
    <scope>NUCLEOTIDE SEQUENCE [LARGE SCALE GENOMIC DNA]</scope>
    <source>
        <strain evidence="3 4">NCTC12120</strain>
    </source>
</reference>
<dbReference type="Proteomes" id="UP000251197">
    <property type="component" value="Unassembled WGS sequence"/>
</dbReference>
<dbReference type="EMBL" id="UAVU01000003">
    <property type="protein sequence ID" value="SQA97908.1"/>
    <property type="molecule type" value="Genomic_DNA"/>
</dbReference>
<sequence length="125" mass="13724">MSEWCTNRLEFSGKSVCIDILLEWVTGAEVPRYRHAVQQSIRLFLAGCAGILKPTSTTEYRPYPPLIPLGTAPPVHPTRRSSSGWACFAGMSLSTGRQSARRSGSTTRRGWGRSGGTTFPPPRSR</sequence>
<evidence type="ECO:0000259" key="2">
    <source>
        <dbReference type="Pfam" id="PF06924"/>
    </source>
</evidence>
<feature type="compositionally biased region" description="Low complexity" evidence="1">
    <location>
        <begin position="94"/>
        <end position="109"/>
    </location>
</feature>
<name>A0A2X2T0Q0_9ENTR</name>
<dbReference type="SUPFAM" id="SSF160940">
    <property type="entry name" value="Api92-like"/>
    <property type="match status" value="1"/>
</dbReference>
<dbReference type="Gene3D" id="1.10.3530.10">
    <property type="entry name" value="Api92-like"/>
    <property type="match status" value="1"/>
</dbReference>
<feature type="domain" description="DUF1281" evidence="2">
    <location>
        <begin position="30"/>
        <end position="72"/>
    </location>
</feature>
<organism evidence="3 4">
    <name type="scientific">Cedecea neteri</name>
    <dbReference type="NCBI Taxonomy" id="158822"/>
    <lineage>
        <taxon>Bacteria</taxon>
        <taxon>Pseudomonadati</taxon>
        <taxon>Pseudomonadota</taxon>
        <taxon>Gammaproteobacteria</taxon>
        <taxon>Enterobacterales</taxon>
        <taxon>Enterobacteriaceae</taxon>
        <taxon>Cedecea</taxon>
    </lineage>
</organism>
<accession>A0A2X2T0Q0</accession>
<gene>
    <name evidence="3" type="ORF">NCTC12120_01755</name>
</gene>
<dbReference type="Pfam" id="PF06924">
    <property type="entry name" value="DUF1281"/>
    <property type="match status" value="1"/>
</dbReference>
<protein>
    <submittedName>
        <fullName evidence="3">Protein of uncharacterized function (DUF1281)</fullName>
    </submittedName>
</protein>
<evidence type="ECO:0000256" key="1">
    <source>
        <dbReference type="SAM" id="MobiDB-lite"/>
    </source>
</evidence>